<dbReference type="Pfam" id="PF14067">
    <property type="entry name" value="LssY_C"/>
    <property type="match status" value="1"/>
</dbReference>
<evidence type="ECO:0000259" key="9">
    <source>
        <dbReference type="Pfam" id="PF14067"/>
    </source>
</evidence>
<feature type="transmembrane region" description="Helical" evidence="7">
    <location>
        <begin position="291"/>
        <end position="313"/>
    </location>
</feature>
<evidence type="ECO:0000256" key="7">
    <source>
        <dbReference type="SAM" id="Phobius"/>
    </source>
</evidence>
<comment type="subcellular location">
    <subcellularLocation>
        <location evidence="1">Cell membrane</location>
        <topology evidence="1">Multi-pass membrane protein</topology>
    </subcellularLocation>
</comment>
<feature type="transmembrane region" description="Helical" evidence="7">
    <location>
        <begin position="32"/>
        <end position="54"/>
    </location>
</feature>
<dbReference type="EMBL" id="FQWZ01000002">
    <property type="protein sequence ID" value="SHG65181.1"/>
    <property type="molecule type" value="Genomic_DNA"/>
</dbReference>
<keyword evidence="4 7" id="KW-0812">Transmembrane</keyword>
<feature type="domain" description="VTT" evidence="8">
    <location>
        <begin position="39"/>
        <end position="162"/>
    </location>
</feature>
<gene>
    <name evidence="10" type="ORF">SAMN04488068_0938</name>
</gene>
<feature type="transmembrane region" description="Helical" evidence="7">
    <location>
        <begin position="449"/>
        <end position="466"/>
    </location>
</feature>
<dbReference type="InterPro" id="IPR025902">
    <property type="entry name" value="LssY-like-C_dom"/>
</dbReference>
<accession>A0A1M5LJF6</accession>
<feature type="transmembrane region" description="Helical" evidence="7">
    <location>
        <begin position="151"/>
        <end position="173"/>
    </location>
</feature>
<feature type="transmembrane region" description="Helical" evidence="7">
    <location>
        <begin position="60"/>
        <end position="81"/>
    </location>
</feature>
<feature type="transmembrane region" description="Helical" evidence="7">
    <location>
        <begin position="325"/>
        <end position="345"/>
    </location>
</feature>
<evidence type="ECO:0000256" key="2">
    <source>
        <dbReference type="ARBA" id="ARBA00010792"/>
    </source>
</evidence>
<keyword evidence="11" id="KW-1185">Reference proteome</keyword>
<evidence type="ECO:0000256" key="3">
    <source>
        <dbReference type="ARBA" id="ARBA00022475"/>
    </source>
</evidence>
<dbReference type="InterPro" id="IPR036938">
    <property type="entry name" value="PAP2/HPO_sf"/>
</dbReference>
<dbReference type="GO" id="GO:0005886">
    <property type="term" value="C:plasma membrane"/>
    <property type="evidence" value="ECO:0007669"/>
    <property type="project" value="UniProtKB-SubCell"/>
</dbReference>
<dbReference type="AlphaFoldDB" id="A0A1M5LJF6"/>
<dbReference type="STRING" id="490188.SAMN04488068_0938"/>
<feature type="transmembrane region" description="Helical" evidence="7">
    <location>
        <begin position="6"/>
        <end position="25"/>
    </location>
</feature>
<proteinExistence type="inferred from homology"/>
<dbReference type="RefSeq" id="WP_072894645.1">
    <property type="nucleotide sequence ID" value="NZ_FQWZ01000002.1"/>
</dbReference>
<organism evidence="10 11">
    <name type="scientific">Hydrocarboniphaga daqingensis</name>
    <dbReference type="NCBI Taxonomy" id="490188"/>
    <lineage>
        <taxon>Bacteria</taxon>
        <taxon>Pseudomonadati</taxon>
        <taxon>Pseudomonadota</taxon>
        <taxon>Gammaproteobacteria</taxon>
        <taxon>Nevskiales</taxon>
        <taxon>Nevskiaceae</taxon>
        <taxon>Hydrocarboniphaga</taxon>
    </lineage>
</organism>
<comment type="similarity">
    <text evidence="2">Belongs to the DedA family.</text>
</comment>
<evidence type="ECO:0000256" key="5">
    <source>
        <dbReference type="ARBA" id="ARBA00022989"/>
    </source>
</evidence>
<evidence type="ECO:0000256" key="6">
    <source>
        <dbReference type="ARBA" id="ARBA00023136"/>
    </source>
</evidence>
<feature type="transmembrane region" description="Helical" evidence="7">
    <location>
        <begin position="393"/>
        <end position="411"/>
    </location>
</feature>
<keyword evidence="5 7" id="KW-1133">Transmembrane helix</keyword>
<evidence type="ECO:0000259" key="8">
    <source>
        <dbReference type="Pfam" id="PF09335"/>
    </source>
</evidence>
<sequence length="682" mass="73985">MLANAQAFLDWIAAHPGLALALLFAASLLDALFIIGAFVPASIFLFGVGALVALGTLDLWPAAGVAAAGALIGDVISFGVGRHYRERLFNMALMRRHPEFVAQGRAFFERHGGKGVWLARFLGPVRSVTPAMAGASGLPLWQFVLIDSSAAYLWALIYILPGVLFGASMGLAAEVATRLAGLLVLVFVLGGLIFWLVPLLMTALQQRGERWLGPVLDWSRRHRHLGRFGATLADPQQPETPALAGVALSLVVLGGLWLFSLADAAEHPYPSPVDALIYQTLHDLQTPWGNLLAYAIAQLGSPWVYGPVALAVLGSLVARRKPRAAAHWVAALAFGALISLGLHAVPIRPAPATYYHGLGAAALPRDLVMVIVIYGFAAVLLATQRPQRLRRRFYVGSTVLVSMILLSRLYLGIEWWSLTLFSIVVSLTWLGALGLGYRRHQPERLFVRGFLLPVGLVFFVAAGARWSSDAPLPERPFAIAHEQPIQPATWWTGGWQQLPLQRVDLRGRSGAPFNLQWAGDLAAIAAALKADGWQPLAEPSGGNLLRWLTTTSSVDLLPLLPLVHAGRHPALALRQPIDDEHQRVIRLWDSGFQLGLDGGGSEAVWLGALSTQTARTYYRLFRYPVTDRAVPLDFKAPPPYEQRQVEPPTGPLWLIAENPSLYTAAYRDTGAVVPTPLPSPIP</sequence>
<feature type="transmembrane region" description="Helical" evidence="7">
    <location>
        <begin position="417"/>
        <end position="437"/>
    </location>
</feature>
<dbReference type="Proteomes" id="UP000199758">
    <property type="component" value="Unassembled WGS sequence"/>
</dbReference>
<name>A0A1M5LJF6_9GAMM</name>
<reference evidence="10 11" key="1">
    <citation type="submission" date="2016-11" db="EMBL/GenBank/DDBJ databases">
        <authorList>
            <person name="Jaros S."/>
            <person name="Januszkiewicz K."/>
            <person name="Wedrychowicz H."/>
        </authorList>
    </citation>
    <scope>NUCLEOTIDE SEQUENCE [LARGE SCALE GENOMIC DNA]</scope>
    <source>
        <strain evidence="10 11">CGMCC 1.7049</strain>
    </source>
</reference>
<feature type="transmembrane region" description="Helical" evidence="7">
    <location>
        <begin position="242"/>
        <end position="262"/>
    </location>
</feature>
<feature type="domain" description="LssY-like C-terminal" evidence="9">
    <location>
        <begin position="497"/>
        <end position="614"/>
    </location>
</feature>
<dbReference type="PANTHER" id="PTHR30353">
    <property type="entry name" value="INNER MEMBRANE PROTEIN DEDA-RELATED"/>
    <property type="match status" value="1"/>
</dbReference>
<dbReference type="InterPro" id="IPR032818">
    <property type="entry name" value="DedA-like"/>
</dbReference>
<dbReference type="SUPFAM" id="SSF48317">
    <property type="entry name" value="Acid phosphatase/Vanadium-dependent haloperoxidase"/>
    <property type="match status" value="1"/>
</dbReference>
<keyword evidence="3" id="KW-1003">Cell membrane</keyword>
<dbReference type="Pfam" id="PF09335">
    <property type="entry name" value="VTT_dom"/>
    <property type="match status" value="1"/>
</dbReference>
<protein>
    <submittedName>
        <fullName evidence="10">Undecaprenyl-diphosphatase</fullName>
    </submittedName>
</protein>
<dbReference type="InterPro" id="IPR032816">
    <property type="entry name" value="VTT_dom"/>
</dbReference>
<evidence type="ECO:0000313" key="11">
    <source>
        <dbReference type="Proteomes" id="UP000199758"/>
    </source>
</evidence>
<evidence type="ECO:0000256" key="1">
    <source>
        <dbReference type="ARBA" id="ARBA00004651"/>
    </source>
</evidence>
<feature type="transmembrane region" description="Helical" evidence="7">
    <location>
        <begin position="179"/>
        <end position="201"/>
    </location>
</feature>
<dbReference type="PANTHER" id="PTHR30353:SF15">
    <property type="entry name" value="INNER MEMBRANE PROTEIN YABI"/>
    <property type="match status" value="1"/>
</dbReference>
<feature type="transmembrane region" description="Helical" evidence="7">
    <location>
        <begin position="357"/>
        <end position="381"/>
    </location>
</feature>
<evidence type="ECO:0000256" key="4">
    <source>
        <dbReference type="ARBA" id="ARBA00022692"/>
    </source>
</evidence>
<evidence type="ECO:0000313" key="10">
    <source>
        <dbReference type="EMBL" id="SHG65181.1"/>
    </source>
</evidence>
<dbReference type="OrthoDB" id="9780918at2"/>
<keyword evidence="6 7" id="KW-0472">Membrane</keyword>